<dbReference type="Proteomes" id="UP000786183">
    <property type="component" value="Unassembled WGS sequence"/>
</dbReference>
<organism evidence="1 2">
    <name type="scientific">Campylobacter canadensis</name>
    <dbReference type="NCBI Taxonomy" id="449520"/>
    <lineage>
        <taxon>Bacteria</taxon>
        <taxon>Pseudomonadati</taxon>
        <taxon>Campylobacterota</taxon>
        <taxon>Epsilonproteobacteria</taxon>
        <taxon>Campylobacterales</taxon>
        <taxon>Campylobacteraceae</taxon>
        <taxon>Campylobacter</taxon>
    </lineage>
</organism>
<dbReference type="Pfam" id="PF04393">
    <property type="entry name" value="DUF535"/>
    <property type="match status" value="1"/>
</dbReference>
<comment type="caution">
    <text evidence="1">The sequence shown here is derived from an EMBL/GenBank/DDBJ whole genome shotgun (WGS) entry which is preliminary data.</text>
</comment>
<dbReference type="InterPro" id="IPR007488">
    <property type="entry name" value="DUF535"/>
</dbReference>
<evidence type="ECO:0000313" key="2">
    <source>
        <dbReference type="Proteomes" id="UP000786183"/>
    </source>
</evidence>
<name>A0ABS7WRG4_9BACT</name>
<reference evidence="1 2" key="1">
    <citation type="submission" date="2020-07" db="EMBL/GenBank/DDBJ databases">
        <title>Transfer of Campylobacter canadensis to the novel genus Avispirillum gen. nov., that also includes two novel species recovered from migratory waterfowl: Avispirillum anseris sp. nov. and Avispirillum brantae sp. nov.</title>
        <authorList>
            <person name="Miller W.G."/>
            <person name="Chapman M.H."/>
            <person name="Yee E."/>
            <person name="Inglis G.D."/>
        </authorList>
    </citation>
    <scope>NUCLEOTIDE SEQUENCE [LARGE SCALE GENOMIC DNA]</scope>
    <source>
        <strain evidence="1 2">L283</strain>
    </source>
</reference>
<evidence type="ECO:0000313" key="1">
    <source>
        <dbReference type="EMBL" id="MBZ7986544.1"/>
    </source>
</evidence>
<accession>A0ABS7WRG4</accession>
<dbReference type="PANTHER" id="PTHR38785:SF1">
    <property type="entry name" value="HOMOLOG OF VIRK"/>
    <property type="match status" value="1"/>
</dbReference>
<keyword evidence="2" id="KW-1185">Reference proteome</keyword>
<dbReference type="RefSeq" id="WP_224325067.1">
    <property type="nucleotide sequence ID" value="NZ_JACGBB010000001.1"/>
</dbReference>
<protein>
    <submittedName>
        <fullName evidence="1">DUF535 family protein</fullName>
    </submittedName>
</protein>
<gene>
    <name evidence="1" type="ORF">AVCANL283_00260</name>
</gene>
<proteinExistence type="predicted"/>
<sequence>MNLKATRLFLRKIIYFNRLKLIKEFLSAYPDIEKFFYKDNKYLNDMLCKKYACNSFSFSFYFSCFKRDINILFNKYPNILKSRSECIFRQDSIALYLNMYPRVISEGFFQLVLFYKENCLYTLSFTLLEEALFISALQGATNNKELLKEFTKDFHSIRPMNFIIFMAFVFAKSLSLKQVYAVKDKYMVSNFKRNRIRNNKIVYIQNYDDIWKDNTKIIKENKESFLIEYLKKDLEEIPSKKRSMYKKRYEFLDSIRIDNES</sequence>
<dbReference type="PANTHER" id="PTHR38785">
    <property type="entry name" value="HOMOLOG OF VIRK"/>
    <property type="match status" value="1"/>
</dbReference>
<dbReference type="EMBL" id="JACGBB010000001">
    <property type="protein sequence ID" value="MBZ7986544.1"/>
    <property type="molecule type" value="Genomic_DNA"/>
</dbReference>